<evidence type="ECO:0000313" key="3">
    <source>
        <dbReference type="Proteomes" id="UP000076501"/>
    </source>
</evidence>
<sequence>MREIDLNNIHIKKLNMKKIVLILIILFGLWNLIWFVTVTIKYQKFIDAVPKNKYGVYNKEESGYVFNVKTPDYLRFTGNLGVSKVESLDGLIIWPLLFGGYEYGVRLQKGDQVFEIYVDENMNPIYTDDKLAIEQIKKYQKEVQAMISKANDMWDLK</sequence>
<keyword evidence="1" id="KW-0812">Transmembrane</keyword>
<comment type="caution">
    <text evidence="2">The sequence shown here is derived from an EMBL/GenBank/DDBJ whole genome shotgun (WGS) entry which is preliminary data.</text>
</comment>
<keyword evidence="1" id="KW-1133">Transmembrane helix</keyword>
<dbReference type="RefSeq" id="WP_063222238.1">
    <property type="nucleotide sequence ID" value="NZ_JAEHBS010000040.1"/>
</dbReference>
<reference evidence="2 3" key="1">
    <citation type="submission" date="2015-09" db="EMBL/GenBank/DDBJ databases">
        <title>Bacillus cereus food isolates.</title>
        <authorList>
            <person name="Boekhorst J."/>
        </authorList>
    </citation>
    <scope>NUCLEOTIDE SEQUENCE [LARGE SCALE GENOMIC DNA]</scope>
    <source>
        <strain evidence="2 3">B4082</strain>
    </source>
</reference>
<organism evidence="2 3">
    <name type="scientific">Bacillus cereus</name>
    <dbReference type="NCBI Taxonomy" id="1396"/>
    <lineage>
        <taxon>Bacteria</taxon>
        <taxon>Bacillati</taxon>
        <taxon>Bacillota</taxon>
        <taxon>Bacilli</taxon>
        <taxon>Bacillales</taxon>
        <taxon>Bacillaceae</taxon>
        <taxon>Bacillus</taxon>
        <taxon>Bacillus cereus group</taxon>
    </lineage>
</organism>
<evidence type="ECO:0000256" key="1">
    <source>
        <dbReference type="SAM" id="Phobius"/>
    </source>
</evidence>
<accession>A0A164GD37</accession>
<feature type="transmembrane region" description="Helical" evidence="1">
    <location>
        <begin position="20"/>
        <end position="40"/>
    </location>
</feature>
<proteinExistence type="predicted"/>
<dbReference type="AlphaFoldDB" id="A0A164GD37"/>
<evidence type="ECO:0000313" key="2">
    <source>
        <dbReference type="EMBL" id="KZD37899.1"/>
    </source>
</evidence>
<dbReference type="PATRIC" id="fig|1396.539.peg.5179"/>
<dbReference type="EMBL" id="LJKA01000027">
    <property type="protein sequence ID" value="KZD37899.1"/>
    <property type="molecule type" value="Genomic_DNA"/>
</dbReference>
<protein>
    <submittedName>
        <fullName evidence="2">Uncharacterized protein</fullName>
    </submittedName>
</protein>
<name>A0A164GD37_BACCE</name>
<keyword evidence="1" id="KW-0472">Membrane</keyword>
<dbReference type="Proteomes" id="UP000076501">
    <property type="component" value="Unassembled WGS sequence"/>
</dbReference>
<gene>
    <name evidence="2" type="ORF">B4082_1823</name>
</gene>